<dbReference type="EMBL" id="LZFO01000038">
    <property type="protein sequence ID" value="OFI04965.1"/>
    <property type="molecule type" value="Genomic_DNA"/>
</dbReference>
<dbReference type="STRING" id="1121290.CLAOCE_20360"/>
<accession>A0A1E8EWF1</accession>
<evidence type="ECO:0000313" key="2">
    <source>
        <dbReference type="Proteomes" id="UP000175744"/>
    </source>
</evidence>
<dbReference type="Proteomes" id="UP000175744">
    <property type="component" value="Unassembled WGS sequence"/>
</dbReference>
<evidence type="ECO:0000313" key="1">
    <source>
        <dbReference type="EMBL" id="OFI04965.1"/>
    </source>
</evidence>
<protein>
    <recommendedName>
        <fullName evidence="3">Phage capsid family protein</fullName>
    </recommendedName>
</protein>
<evidence type="ECO:0008006" key="3">
    <source>
        <dbReference type="Google" id="ProtNLM"/>
    </source>
</evidence>
<dbReference type="OrthoDB" id="1864449at2"/>
<reference evidence="1 2" key="1">
    <citation type="submission" date="2016-06" db="EMBL/GenBank/DDBJ databases">
        <title>Genome sequence of Clostridium acetireducens DSM 10703.</title>
        <authorList>
            <person name="Poehlein A."/>
            <person name="Fluechter S."/>
            <person name="Duerre P."/>
            <person name="Daniel R."/>
        </authorList>
    </citation>
    <scope>NUCLEOTIDE SEQUENCE [LARGE SCALE GENOMIC DNA]</scope>
    <source>
        <strain evidence="1 2">DSM 10703</strain>
    </source>
</reference>
<gene>
    <name evidence="1" type="ORF">CLOACE_20360</name>
</gene>
<sequence>MANLIVPAVYAGLVREKFEGKVKIAGLATNLGILKNTTVGDTVTFPKFKTISDCEEVVKGKQSTISELEQTSSQAKIKMIDKIVRVYDIDDMTAMGNHIEEASKQQAIVFARKLDKDLVEEALTSPLKSATANAKAITADEINQALLLFGDEQDTDEMAGIVVNSLVASSFYNMNEFVTSRTDTMSGNGIVRNGCIGFFRGIPVFMADHGTYDSTKNEAVSFIIKKNSLAYMEKRDIDIVEEREEKLHCSDIVGDYIYACKLINDSGVVVLRKTIA</sequence>
<dbReference type="PATRIC" id="fig|1121290.3.peg.2049"/>
<comment type="caution">
    <text evidence="1">The sequence shown here is derived from an EMBL/GenBank/DDBJ whole genome shotgun (WGS) entry which is preliminary data.</text>
</comment>
<keyword evidence="2" id="KW-1185">Reference proteome</keyword>
<dbReference type="AlphaFoldDB" id="A0A1E8EWF1"/>
<name>A0A1E8EWF1_9CLOT</name>
<proteinExistence type="predicted"/>
<organism evidence="1 2">
    <name type="scientific">Clostridium acetireducens DSM 10703</name>
    <dbReference type="NCBI Taxonomy" id="1121290"/>
    <lineage>
        <taxon>Bacteria</taxon>
        <taxon>Bacillati</taxon>
        <taxon>Bacillota</taxon>
        <taxon>Clostridia</taxon>
        <taxon>Eubacteriales</taxon>
        <taxon>Clostridiaceae</taxon>
        <taxon>Clostridium</taxon>
    </lineage>
</organism>
<dbReference type="RefSeq" id="WP_070111024.1">
    <property type="nucleotide sequence ID" value="NZ_LZFO01000038.1"/>
</dbReference>